<protein>
    <submittedName>
        <fullName evidence="2">DUF3618 domain-containing protein</fullName>
    </submittedName>
</protein>
<organism evidence="2 3">
    <name type="scientific">Brachybacterium equifaecis</name>
    <dbReference type="NCBI Taxonomy" id="2910770"/>
    <lineage>
        <taxon>Bacteria</taxon>
        <taxon>Bacillati</taxon>
        <taxon>Actinomycetota</taxon>
        <taxon>Actinomycetes</taxon>
        <taxon>Micrococcales</taxon>
        <taxon>Dermabacteraceae</taxon>
        <taxon>Brachybacterium</taxon>
    </lineage>
</organism>
<feature type="region of interest" description="Disordered" evidence="1">
    <location>
        <begin position="1"/>
        <end position="21"/>
    </location>
</feature>
<accession>A0ABT0R1T1</accession>
<gene>
    <name evidence="2" type="ORF">Bequi_10935</name>
</gene>
<evidence type="ECO:0000313" key="2">
    <source>
        <dbReference type="EMBL" id="MCL6423886.1"/>
    </source>
</evidence>
<comment type="caution">
    <text evidence="2">The sequence shown here is derived from an EMBL/GenBank/DDBJ whole genome shotgun (WGS) entry which is preliminary data.</text>
</comment>
<evidence type="ECO:0000313" key="3">
    <source>
        <dbReference type="Proteomes" id="UP001203761"/>
    </source>
</evidence>
<dbReference type="Proteomes" id="UP001203761">
    <property type="component" value="Unassembled WGS sequence"/>
</dbReference>
<evidence type="ECO:0000256" key="1">
    <source>
        <dbReference type="SAM" id="MobiDB-lite"/>
    </source>
</evidence>
<dbReference type="RefSeq" id="WP_249737967.1">
    <property type="nucleotide sequence ID" value="NZ_JAKNCJ010000006.1"/>
</dbReference>
<sequence>MAKKSKTTLEDMRKEADRRQDNLAADIDELVDRLHPKNALERWKNETAQTVKGLLRR</sequence>
<dbReference type="EMBL" id="JAKNCJ010000006">
    <property type="protein sequence ID" value="MCL6423886.1"/>
    <property type="molecule type" value="Genomic_DNA"/>
</dbReference>
<dbReference type="Pfam" id="PF12277">
    <property type="entry name" value="DUF3618"/>
    <property type="match status" value="1"/>
</dbReference>
<name>A0ABT0R1T1_9MICO</name>
<feature type="compositionally biased region" description="Basic and acidic residues" evidence="1">
    <location>
        <begin position="7"/>
        <end position="21"/>
    </location>
</feature>
<proteinExistence type="predicted"/>
<dbReference type="InterPro" id="IPR022062">
    <property type="entry name" value="DUF3618"/>
</dbReference>
<reference evidence="2" key="1">
    <citation type="submission" date="2022-02" db="EMBL/GenBank/DDBJ databases">
        <authorList>
            <person name="Lee M."/>
            <person name="Kim S.-J."/>
            <person name="Jung M.-Y."/>
        </authorList>
    </citation>
    <scope>NUCLEOTIDE SEQUENCE</scope>
    <source>
        <strain evidence="2">JHP9</strain>
    </source>
</reference>
<keyword evidence="3" id="KW-1185">Reference proteome</keyword>